<reference evidence="2 3" key="1">
    <citation type="submission" date="2018-01" db="EMBL/GenBank/DDBJ databases">
        <authorList>
            <person name="Gaut B.S."/>
            <person name="Morton B.R."/>
            <person name="Clegg M.T."/>
            <person name="Duvall M.R."/>
        </authorList>
    </citation>
    <scope>NUCLEOTIDE SEQUENCE [LARGE SCALE GENOMIC DNA]</scope>
    <source>
        <strain evidence="2 3">HR-AY</strain>
    </source>
</reference>
<evidence type="ECO:0000256" key="1">
    <source>
        <dbReference type="SAM" id="SignalP"/>
    </source>
</evidence>
<comment type="caution">
    <text evidence="2">The sequence shown here is derived from an EMBL/GenBank/DDBJ whole genome shotgun (WGS) entry which is preliminary data.</text>
</comment>
<sequence length="154" mass="17888">MILNKNVIQRNYFKYIVFLTLFSISNNTSAQLAVTGYSSYVFGINTEKTKKISFEMKIFANNYIDNLPIELNAFYNFKTKEYHRFSIGIGLNVSPFRGFDEVNAIVVPASLEIFPIKDFKRIAVVLELTPEFRVEDDVTIRSLLGIRYTFDQKR</sequence>
<accession>A0A2S5AD02</accession>
<feature type="chain" id="PRO_5015429203" description="Outer membrane protein beta-barrel domain-containing protein" evidence="1">
    <location>
        <begin position="31"/>
        <end position="154"/>
    </location>
</feature>
<keyword evidence="3" id="KW-1185">Reference proteome</keyword>
<dbReference type="RefSeq" id="WP_103805500.1">
    <property type="nucleotide sequence ID" value="NZ_PQVG01000003.1"/>
</dbReference>
<name>A0A2S5AD02_9FLAO</name>
<proteinExistence type="predicted"/>
<evidence type="ECO:0008006" key="4">
    <source>
        <dbReference type="Google" id="ProtNLM"/>
    </source>
</evidence>
<evidence type="ECO:0000313" key="3">
    <source>
        <dbReference type="Proteomes" id="UP000237310"/>
    </source>
</evidence>
<evidence type="ECO:0000313" key="2">
    <source>
        <dbReference type="EMBL" id="POY40438.1"/>
    </source>
</evidence>
<dbReference type="EMBL" id="PQVG01000003">
    <property type="protein sequence ID" value="POY40438.1"/>
    <property type="molecule type" value="Genomic_DNA"/>
</dbReference>
<protein>
    <recommendedName>
        <fullName evidence="4">Outer membrane protein beta-barrel domain-containing protein</fullName>
    </recommendedName>
</protein>
<dbReference type="Proteomes" id="UP000237310">
    <property type="component" value="Unassembled WGS sequence"/>
</dbReference>
<keyword evidence="1" id="KW-0732">Signal</keyword>
<gene>
    <name evidence="2" type="ORF">C3L50_07290</name>
</gene>
<organism evidence="2 3">
    <name type="scientific">Flavobacterium alvei</name>
    <dbReference type="NCBI Taxonomy" id="2080416"/>
    <lineage>
        <taxon>Bacteria</taxon>
        <taxon>Pseudomonadati</taxon>
        <taxon>Bacteroidota</taxon>
        <taxon>Flavobacteriia</taxon>
        <taxon>Flavobacteriales</taxon>
        <taxon>Flavobacteriaceae</taxon>
        <taxon>Flavobacterium</taxon>
    </lineage>
</organism>
<dbReference type="OrthoDB" id="1122115at2"/>
<feature type="signal peptide" evidence="1">
    <location>
        <begin position="1"/>
        <end position="30"/>
    </location>
</feature>
<dbReference type="AlphaFoldDB" id="A0A2S5AD02"/>